<organism evidence="2 3">
    <name type="scientific">Paenibacillus azoreducens</name>
    <dbReference type="NCBI Taxonomy" id="116718"/>
    <lineage>
        <taxon>Bacteria</taxon>
        <taxon>Bacillati</taxon>
        <taxon>Bacillota</taxon>
        <taxon>Bacilli</taxon>
        <taxon>Bacillales</taxon>
        <taxon>Paenibacillaceae</taxon>
        <taxon>Paenibacillus</taxon>
    </lineage>
</organism>
<dbReference type="SUPFAM" id="SSF51419">
    <property type="entry name" value="PLP-binding barrel"/>
    <property type="match status" value="1"/>
</dbReference>
<evidence type="ECO:0000313" key="3">
    <source>
        <dbReference type="Proteomes" id="UP000682811"/>
    </source>
</evidence>
<dbReference type="CDD" id="cd06813">
    <property type="entry name" value="PLPDE_III_DSD_D-TA_like_2"/>
    <property type="match status" value="1"/>
</dbReference>
<comment type="caution">
    <text evidence="2">The sequence shown here is derived from an EMBL/GenBank/DDBJ whole genome shotgun (WGS) entry which is preliminary data.</text>
</comment>
<protein>
    <submittedName>
        <fullName evidence="2">Amino acid aldolase</fullName>
    </submittedName>
</protein>
<dbReference type="RefSeq" id="WP_212980748.1">
    <property type="nucleotide sequence ID" value="NZ_AP025343.1"/>
</dbReference>
<feature type="domain" description="Alanine racemase N-terminal" evidence="1">
    <location>
        <begin position="22"/>
        <end position="211"/>
    </location>
</feature>
<dbReference type="InterPro" id="IPR001608">
    <property type="entry name" value="Ala_racemase_N"/>
</dbReference>
<dbReference type="Pfam" id="PF01168">
    <property type="entry name" value="Ala_racemase_N"/>
    <property type="match status" value="1"/>
</dbReference>
<dbReference type="Gene3D" id="3.20.20.10">
    <property type="entry name" value="Alanine racemase"/>
    <property type="match status" value="1"/>
</dbReference>
<dbReference type="PANTHER" id="PTHR28004:SF2">
    <property type="entry name" value="D-SERINE DEHYDRATASE"/>
    <property type="match status" value="1"/>
</dbReference>
<gene>
    <name evidence="2" type="ORF">J34TS1_53200</name>
</gene>
<reference evidence="2 3" key="1">
    <citation type="submission" date="2021-03" db="EMBL/GenBank/DDBJ databases">
        <title>Antimicrobial resistance genes in bacteria isolated from Japanese honey, and their potential for conferring macrolide and lincosamide resistance in the American foulbrood pathogen Paenibacillus larvae.</title>
        <authorList>
            <person name="Okamoto M."/>
            <person name="Kumagai M."/>
            <person name="Kanamori H."/>
            <person name="Takamatsu D."/>
        </authorList>
    </citation>
    <scope>NUCLEOTIDE SEQUENCE [LARGE SCALE GENOMIC DNA]</scope>
    <source>
        <strain evidence="2 3">J34TS1</strain>
    </source>
</reference>
<evidence type="ECO:0000259" key="1">
    <source>
        <dbReference type="Pfam" id="PF01168"/>
    </source>
</evidence>
<dbReference type="GO" id="GO:0008721">
    <property type="term" value="F:D-serine ammonia-lyase activity"/>
    <property type="evidence" value="ECO:0007669"/>
    <property type="project" value="TreeGrafter"/>
</dbReference>
<accession>A0A919YJN5</accession>
<dbReference type="Proteomes" id="UP000682811">
    <property type="component" value="Unassembled WGS sequence"/>
</dbReference>
<dbReference type="PANTHER" id="PTHR28004">
    <property type="entry name" value="ZGC:162816-RELATED"/>
    <property type="match status" value="1"/>
</dbReference>
<dbReference type="InterPro" id="IPR051466">
    <property type="entry name" value="D-amino_acid_metab_enzyme"/>
</dbReference>
<name>A0A919YJN5_9BACL</name>
<keyword evidence="3" id="KW-1185">Reference proteome</keyword>
<dbReference type="AlphaFoldDB" id="A0A919YJN5"/>
<proteinExistence type="predicted"/>
<dbReference type="GO" id="GO:0036088">
    <property type="term" value="P:D-serine catabolic process"/>
    <property type="evidence" value="ECO:0007669"/>
    <property type="project" value="TreeGrafter"/>
</dbReference>
<dbReference type="InterPro" id="IPR029066">
    <property type="entry name" value="PLP-binding_barrel"/>
</dbReference>
<sequence>MKRNYSYYKKVFEGVPGPFAFVDLDLLDENVERIIAQAGSKNIRIATKSIRSTALLKRILRQSPLFCGLMCFSPQEAIYLVKQGMDDIVMGYPIWEPSALSGLAELIRQGKSVTLMVDSIRHIEHIERIAERHGVRFPVCLDMDMSMDFPGLHFGVWRSPVRTTAEAKAVVERIASSRGAALDGVMGYEAQIAGVGDQYPGMAAKNMLVRKLKQRSAKQIAVKREELVAMAEEVLGTPLRFVNGGGTGSLRTTTQEQAVTEVTVGSGFFSPGLFDNYRDFRYQPAAGFAVEIVRRPGPYLYTCLGGGYVASGAAGKDKLPQPYLPAGAALMPLEGAGEVQTPVFYRGEERLELGDPIFFRHAKAGELCERFNSLYAVSAGKIVEQISTYRGDGQCFL</sequence>
<dbReference type="EMBL" id="BORT01000034">
    <property type="protein sequence ID" value="GIO50555.1"/>
    <property type="molecule type" value="Genomic_DNA"/>
</dbReference>
<evidence type="ECO:0000313" key="2">
    <source>
        <dbReference type="EMBL" id="GIO50555.1"/>
    </source>
</evidence>